<dbReference type="InterPro" id="IPR036611">
    <property type="entry name" value="Trigger_fac_ribosome-bd_sf"/>
</dbReference>
<organism evidence="3 4">
    <name type="scientific">Moheibacter stercoris</name>
    <dbReference type="NCBI Taxonomy" id="1628251"/>
    <lineage>
        <taxon>Bacteria</taxon>
        <taxon>Pseudomonadati</taxon>
        <taxon>Bacteroidota</taxon>
        <taxon>Flavobacteriia</taxon>
        <taxon>Flavobacteriales</taxon>
        <taxon>Weeksellaceae</taxon>
        <taxon>Moheibacter</taxon>
    </lineage>
</organism>
<protein>
    <submittedName>
        <fullName evidence="3">Trigger factor</fullName>
    </submittedName>
</protein>
<keyword evidence="4" id="KW-1185">Reference proteome</keyword>
<dbReference type="EMBL" id="JBEPMO010000007">
    <property type="protein sequence ID" value="MET3731956.1"/>
    <property type="molecule type" value="Genomic_DNA"/>
</dbReference>
<keyword evidence="1" id="KW-0175">Coiled coil</keyword>
<dbReference type="PANTHER" id="PTHR30560:SF3">
    <property type="entry name" value="TRIGGER FACTOR-LIKE PROTEIN TIG, CHLOROPLASTIC"/>
    <property type="match status" value="1"/>
</dbReference>
<name>A0ABV2LU65_9FLAO</name>
<reference evidence="3 4" key="1">
    <citation type="submission" date="2024-06" db="EMBL/GenBank/DDBJ databases">
        <title>Genomic Encyclopedia of Type Strains, Phase IV (KMG-IV): sequencing the most valuable type-strain genomes for metagenomic binning, comparative biology and taxonomic classification.</title>
        <authorList>
            <person name="Goeker M."/>
        </authorList>
    </citation>
    <scope>NUCLEOTIDE SEQUENCE [LARGE SCALE GENOMIC DNA]</scope>
    <source>
        <strain evidence="3 4">DSM 29388</strain>
    </source>
</reference>
<dbReference type="PANTHER" id="PTHR30560">
    <property type="entry name" value="TRIGGER FACTOR CHAPERONE AND PEPTIDYL-PROLYL CIS/TRANS ISOMERASE"/>
    <property type="match status" value="1"/>
</dbReference>
<dbReference type="InterPro" id="IPR027304">
    <property type="entry name" value="Trigger_fact/SurA_dom_sf"/>
</dbReference>
<dbReference type="InterPro" id="IPR005215">
    <property type="entry name" value="Trig_fac"/>
</dbReference>
<dbReference type="PIRSF" id="PIRSF003095">
    <property type="entry name" value="Trigger_factor"/>
    <property type="match status" value="1"/>
</dbReference>
<dbReference type="InterPro" id="IPR037041">
    <property type="entry name" value="Trigger_fac_C_sf"/>
</dbReference>
<dbReference type="Gene3D" id="1.10.3120.10">
    <property type="entry name" value="Trigger factor, C-terminal domain"/>
    <property type="match status" value="1"/>
</dbReference>
<evidence type="ECO:0000313" key="3">
    <source>
        <dbReference type="EMBL" id="MET3731956.1"/>
    </source>
</evidence>
<dbReference type="NCBIfam" id="TIGR00115">
    <property type="entry name" value="tig"/>
    <property type="match status" value="1"/>
</dbReference>
<accession>A0ABV2LU65</accession>
<feature type="coiled-coil region" evidence="1">
    <location>
        <begin position="319"/>
        <end position="346"/>
    </location>
</feature>
<gene>
    <name evidence="3" type="ORF">ABID46_001538</name>
</gene>
<dbReference type="SUPFAM" id="SSF102735">
    <property type="entry name" value="Trigger factor ribosome-binding domain"/>
    <property type="match status" value="1"/>
</dbReference>
<dbReference type="SUPFAM" id="SSF109998">
    <property type="entry name" value="Triger factor/SurA peptide-binding domain-like"/>
    <property type="match status" value="1"/>
</dbReference>
<feature type="domain" description="Trigger factor ribosome-binding bacterial" evidence="2">
    <location>
        <begin position="1"/>
        <end position="144"/>
    </location>
</feature>
<evidence type="ECO:0000259" key="2">
    <source>
        <dbReference type="Pfam" id="PF05697"/>
    </source>
</evidence>
<dbReference type="InterPro" id="IPR008881">
    <property type="entry name" value="Trigger_fac_ribosome-bd_bac"/>
</dbReference>
<dbReference type="Pfam" id="PF05697">
    <property type="entry name" value="Trigger_N"/>
    <property type="match status" value="1"/>
</dbReference>
<dbReference type="Gene3D" id="3.30.70.1050">
    <property type="entry name" value="Trigger factor ribosome-binding domain"/>
    <property type="match status" value="1"/>
</dbReference>
<dbReference type="RefSeq" id="WP_354508707.1">
    <property type="nucleotide sequence ID" value="NZ_JBEPMO010000007.1"/>
</dbReference>
<comment type="caution">
    <text evidence="3">The sequence shown here is derived from an EMBL/GenBank/DDBJ whole genome shotgun (WGS) entry which is preliminary data.</text>
</comment>
<sequence length="455" mass="52473">MNITQNSIDNLNAVLTVTIEKDDYKEKVEKALNNYRKNAAIKGFRKGQVPMSFVKKQFEKSIIFDEVNQLLQTGINEYIQKEKISILGNPLPKFNENMDWDADQLEFEFELGLAPDFKVDLSKVKADTYKVNVTDEEVQKYVDNFAKRFGSMKTLEKVEEGANVKVTMKELDADKKEIEGTEKDLFLFVDELSKPKKFIGKKVGDVVVVKAKEINEDAVTLEQILSWDAGKVAGFEGQLQFEIKEITAMEASPVDQSLFDKVYGEGSVADEAEFRNKIKTEAEKMYDRETDKQMMNEVVEALIKDTKFDLPTDFLNRWLHQTNDKVESLEQAAEEVKKMEDSLRYQLIEAKVAETYDLKVEFADVEEATRNIIKEQLAMYGQANIPEEDLERIVQGSLQNQQEFQRLADQVFATKMMETFKSNVKLNEKSVTFDEFVKLMEEKQKAHSHDHDHNH</sequence>
<dbReference type="Proteomes" id="UP001549146">
    <property type="component" value="Unassembled WGS sequence"/>
</dbReference>
<evidence type="ECO:0000256" key="1">
    <source>
        <dbReference type="SAM" id="Coils"/>
    </source>
</evidence>
<evidence type="ECO:0000313" key="4">
    <source>
        <dbReference type="Proteomes" id="UP001549146"/>
    </source>
</evidence>
<proteinExistence type="predicted"/>